<evidence type="ECO:0000313" key="2">
    <source>
        <dbReference type="EMBL" id="GEW74436.1"/>
    </source>
</evidence>
<dbReference type="EMBL" id="BKCJ010071914">
    <property type="protein sequence ID" value="GEW74436.1"/>
    <property type="molecule type" value="Genomic_DNA"/>
</dbReference>
<protein>
    <submittedName>
        <fullName evidence="2">Uncharacterized protein</fullName>
    </submittedName>
</protein>
<organism evidence="2">
    <name type="scientific">Tanacetum cinerariifolium</name>
    <name type="common">Dalmatian daisy</name>
    <name type="synonym">Chrysanthemum cinerariifolium</name>
    <dbReference type="NCBI Taxonomy" id="118510"/>
    <lineage>
        <taxon>Eukaryota</taxon>
        <taxon>Viridiplantae</taxon>
        <taxon>Streptophyta</taxon>
        <taxon>Embryophyta</taxon>
        <taxon>Tracheophyta</taxon>
        <taxon>Spermatophyta</taxon>
        <taxon>Magnoliopsida</taxon>
        <taxon>eudicotyledons</taxon>
        <taxon>Gunneridae</taxon>
        <taxon>Pentapetalae</taxon>
        <taxon>asterids</taxon>
        <taxon>campanulids</taxon>
        <taxon>Asterales</taxon>
        <taxon>Asteraceae</taxon>
        <taxon>Asteroideae</taxon>
        <taxon>Anthemideae</taxon>
        <taxon>Anthemidinae</taxon>
        <taxon>Tanacetum</taxon>
    </lineage>
</organism>
<accession>A0A699GY61</accession>
<sequence>MVTLWECSEWLTMEPFCQRFQRTNEIHYEKSNVRALKQQLLIFVVTCFYLGYFFGTALSEKNMNSGYVMENVLIRCGESLVGNARNKKYNKYNEITLCKGTCVGILRMIFGDYLVKIYVKESFRLKGLNRKMRDEDDDDKNEIK</sequence>
<dbReference type="AlphaFoldDB" id="A0A699GY61"/>
<keyword evidence="1" id="KW-1133">Transmembrane helix</keyword>
<feature type="transmembrane region" description="Helical" evidence="1">
    <location>
        <begin position="40"/>
        <end position="59"/>
    </location>
</feature>
<reference evidence="2" key="1">
    <citation type="journal article" date="2019" name="Sci. Rep.">
        <title>Draft genome of Tanacetum cinerariifolium, the natural source of mosquito coil.</title>
        <authorList>
            <person name="Yamashiro T."/>
            <person name="Shiraishi A."/>
            <person name="Satake H."/>
            <person name="Nakayama K."/>
        </authorList>
    </citation>
    <scope>NUCLEOTIDE SEQUENCE</scope>
</reference>
<name>A0A699GY61_TANCI</name>
<keyword evidence="1" id="KW-0812">Transmembrane</keyword>
<comment type="caution">
    <text evidence="2">The sequence shown here is derived from an EMBL/GenBank/DDBJ whole genome shotgun (WGS) entry which is preliminary data.</text>
</comment>
<keyword evidence="1" id="KW-0472">Membrane</keyword>
<proteinExistence type="predicted"/>
<evidence type="ECO:0000256" key="1">
    <source>
        <dbReference type="SAM" id="Phobius"/>
    </source>
</evidence>
<gene>
    <name evidence="2" type="ORF">Tci_246412</name>
</gene>